<evidence type="ECO:0000256" key="1">
    <source>
        <dbReference type="SAM" id="MobiDB-lite"/>
    </source>
</evidence>
<dbReference type="AlphaFoldDB" id="A0A0P6X4E5"/>
<dbReference type="EMBL" id="LGHJ01000012">
    <property type="protein sequence ID" value="KPL76412.1"/>
    <property type="molecule type" value="Genomic_DNA"/>
</dbReference>
<proteinExistence type="predicted"/>
<comment type="caution">
    <text evidence="2">The sequence shown here is derived from an EMBL/GenBank/DDBJ whole genome shotgun (WGS) entry which is preliminary data.</text>
</comment>
<dbReference type="STRING" id="360411.AC812_07120"/>
<sequence>MPKVSSEGINNPDYTGWTGKPSKPIEKFPHLCSPLWIKSQPQVTDEDSEITPYGLENLNLSLVLKIIFN</sequence>
<name>A0A0P6X4E5_9CHLR</name>
<gene>
    <name evidence="2" type="ORF">AC812_07120</name>
</gene>
<evidence type="ECO:0000313" key="3">
    <source>
        <dbReference type="Proteomes" id="UP000050514"/>
    </source>
</evidence>
<reference evidence="2 3" key="1">
    <citation type="submission" date="2015-07" db="EMBL/GenBank/DDBJ databases">
        <title>Draft genome of Bellilinea caldifistulae DSM 17877.</title>
        <authorList>
            <person name="Hemp J."/>
            <person name="Ward L.M."/>
            <person name="Pace L.A."/>
            <person name="Fischer W.W."/>
        </authorList>
    </citation>
    <scope>NUCLEOTIDE SEQUENCE [LARGE SCALE GENOMIC DNA]</scope>
    <source>
        <strain evidence="2 3">GOMI-1</strain>
    </source>
</reference>
<feature type="region of interest" description="Disordered" evidence="1">
    <location>
        <begin position="1"/>
        <end position="23"/>
    </location>
</feature>
<protein>
    <submittedName>
        <fullName evidence="2">Uncharacterized protein</fullName>
    </submittedName>
</protein>
<evidence type="ECO:0000313" key="2">
    <source>
        <dbReference type="EMBL" id="KPL76412.1"/>
    </source>
</evidence>
<dbReference type="Proteomes" id="UP000050514">
    <property type="component" value="Unassembled WGS sequence"/>
</dbReference>
<keyword evidence="3" id="KW-1185">Reference proteome</keyword>
<accession>A0A0P6X4E5</accession>
<organism evidence="2 3">
    <name type="scientific">Bellilinea caldifistulae</name>
    <dbReference type="NCBI Taxonomy" id="360411"/>
    <lineage>
        <taxon>Bacteria</taxon>
        <taxon>Bacillati</taxon>
        <taxon>Chloroflexota</taxon>
        <taxon>Anaerolineae</taxon>
        <taxon>Anaerolineales</taxon>
        <taxon>Anaerolineaceae</taxon>
        <taxon>Bellilinea</taxon>
    </lineage>
</organism>